<feature type="signal peptide" evidence="2">
    <location>
        <begin position="1"/>
        <end position="21"/>
    </location>
</feature>
<gene>
    <name evidence="4" type="ORF">NMOB1V02_LOCUS10360</name>
</gene>
<protein>
    <recommendedName>
        <fullName evidence="3">Chitin-binding type-4 domain-containing protein</fullName>
    </recommendedName>
</protein>
<dbReference type="EMBL" id="CAJPEX010004246">
    <property type="protein sequence ID" value="CAG0922891.1"/>
    <property type="molecule type" value="Genomic_DNA"/>
</dbReference>
<name>A0A7R9BY97_9CRUS</name>
<dbReference type="Pfam" id="PF03067">
    <property type="entry name" value="LPMO_10"/>
    <property type="match status" value="1"/>
</dbReference>
<feature type="region of interest" description="Disordered" evidence="1">
    <location>
        <begin position="270"/>
        <end position="300"/>
    </location>
</feature>
<keyword evidence="2" id="KW-0732">Signal</keyword>
<sequence>MMFLVAVTVMCIMHMIAQTQGHGRLTEPPSRATMWRYGWDNPVDYDDAQSFCGGFQVQWNQNEGRCGICGDAFNESMPRTHEVNGIYANGIIVDSYTVGDIVNVQVEITVNHKGYFQFRMCSYAEDGENVEVSQECLDRHLLEIAGDHPEGADPTKYLVGTENGFYDFQVKLPDDLICNHCLFQWTYTTANNWGPCEDGTSAVGCGPQETFRACADVAVFPASTATFDISDTEDDDDDVDVDECTSPKCSSVGRTELKTGSFERPHVVQPAHSNKAYDDADKHSDHSSNGEPGKAEYFRSSSISLNADNAKITNQQQLL</sequence>
<feature type="chain" id="PRO_5036210373" description="Chitin-binding type-4 domain-containing protein" evidence="2">
    <location>
        <begin position="22"/>
        <end position="319"/>
    </location>
</feature>
<dbReference type="AlphaFoldDB" id="A0A7R9BY97"/>
<dbReference type="OrthoDB" id="64893at2759"/>
<dbReference type="EMBL" id="OA886283">
    <property type="protein sequence ID" value="CAD7282739.1"/>
    <property type="molecule type" value="Genomic_DNA"/>
</dbReference>
<evidence type="ECO:0000259" key="3">
    <source>
        <dbReference type="Pfam" id="PF03067"/>
    </source>
</evidence>
<evidence type="ECO:0000256" key="1">
    <source>
        <dbReference type="SAM" id="MobiDB-lite"/>
    </source>
</evidence>
<evidence type="ECO:0000313" key="4">
    <source>
        <dbReference type="EMBL" id="CAD7282739.1"/>
    </source>
</evidence>
<dbReference type="Proteomes" id="UP000678499">
    <property type="component" value="Unassembled WGS sequence"/>
</dbReference>
<dbReference type="InterPro" id="IPR004302">
    <property type="entry name" value="Cellulose/chitin-bd_N"/>
</dbReference>
<evidence type="ECO:0000256" key="2">
    <source>
        <dbReference type="SAM" id="SignalP"/>
    </source>
</evidence>
<reference evidence="4" key="1">
    <citation type="submission" date="2020-11" db="EMBL/GenBank/DDBJ databases">
        <authorList>
            <person name="Tran Van P."/>
        </authorList>
    </citation>
    <scope>NUCLEOTIDE SEQUENCE</scope>
</reference>
<feature type="domain" description="Chitin-binding type-4" evidence="3">
    <location>
        <begin position="22"/>
        <end position="217"/>
    </location>
</feature>
<proteinExistence type="predicted"/>
<accession>A0A7R9BY97</accession>
<keyword evidence="5" id="KW-1185">Reference proteome</keyword>
<evidence type="ECO:0000313" key="5">
    <source>
        <dbReference type="Proteomes" id="UP000678499"/>
    </source>
</evidence>
<feature type="compositionally biased region" description="Basic and acidic residues" evidence="1">
    <location>
        <begin position="275"/>
        <end position="297"/>
    </location>
</feature>
<organism evidence="4">
    <name type="scientific">Notodromas monacha</name>
    <dbReference type="NCBI Taxonomy" id="399045"/>
    <lineage>
        <taxon>Eukaryota</taxon>
        <taxon>Metazoa</taxon>
        <taxon>Ecdysozoa</taxon>
        <taxon>Arthropoda</taxon>
        <taxon>Crustacea</taxon>
        <taxon>Oligostraca</taxon>
        <taxon>Ostracoda</taxon>
        <taxon>Podocopa</taxon>
        <taxon>Podocopida</taxon>
        <taxon>Cypridocopina</taxon>
        <taxon>Cypridoidea</taxon>
        <taxon>Cyprididae</taxon>
        <taxon>Notodromas</taxon>
    </lineage>
</organism>